<dbReference type="OMA" id="RTIIHPF"/>
<evidence type="ECO:0000313" key="3">
    <source>
        <dbReference type="EMBL" id="OBS22682.1"/>
    </source>
</evidence>
<reference evidence="3 4" key="1">
    <citation type="submission" date="2016-06" db="EMBL/GenBank/DDBJ databases">
        <title>Living apart together: crosstalk between the core and supernumerary genomes in a fungal plant pathogen.</title>
        <authorList>
            <person name="Vanheule A."/>
            <person name="Audenaert K."/>
            <person name="Warris S."/>
            <person name="Van De Geest H."/>
            <person name="Schijlen E."/>
            <person name="Hofte M."/>
            <person name="De Saeger S."/>
            <person name="Haesaert G."/>
            <person name="Waalwijk C."/>
            <person name="Van Der Lee T."/>
        </authorList>
    </citation>
    <scope>NUCLEOTIDE SEQUENCE [LARGE SCALE GENOMIC DNA]</scope>
    <source>
        <strain evidence="3 4">2516</strain>
    </source>
</reference>
<evidence type="ECO:0008006" key="5">
    <source>
        <dbReference type="Google" id="ProtNLM"/>
    </source>
</evidence>
<dbReference type="EMBL" id="LYXU01000003">
    <property type="protein sequence ID" value="OBS22682.1"/>
    <property type="molecule type" value="Genomic_DNA"/>
</dbReference>
<feature type="transmembrane region" description="Helical" evidence="2">
    <location>
        <begin position="190"/>
        <end position="207"/>
    </location>
</feature>
<proteinExistence type="predicted"/>
<keyword evidence="4" id="KW-1185">Reference proteome</keyword>
<evidence type="ECO:0000256" key="2">
    <source>
        <dbReference type="SAM" id="Phobius"/>
    </source>
</evidence>
<organism evidence="3 4">
    <name type="scientific">Fusarium poae</name>
    <dbReference type="NCBI Taxonomy" id="36050"/>
    <lineage>
        <taxon>Eukaryota</taxon>
        <taxon>Fungi</taxon>
        <taxon>Dikarya</taxon>
        <taxon>Ascomycota</taxon>
        <taxon>Pezizomycotina</taxon>
        <taxon>Sordariomycetes</taxon>
        <taxon>Hypocreomycetidae</taxon>
        <taxon>Hypocreales</taxon>
        <taxon>Nectriaceae</taxon>
        <taxon>Fusarium</taxon>
    </lineage>
</organism>
<feature type="transmembrane region" description="Helical" evidence="2">
    <location>
        <begin position="33"/>
        <end position="56"/>
    </location>
</feature>
<dbReference type="AlphaFoldDB" id="A0A1B8AQ66"/>
<accession>A0A1B8AQ66</accession>
<feature type="compositionally biased region" description="Polar residues" evidence="1">
    <location>
        <begin position="299"/>
        <end position="315"/>
    </location>
</feature>
<gene>
    <name evidence="3" type="ORF">FPOA_09014</name>
</gene>
<feature type="transmembrane region" description="Helical" evidence="2">
    <location>
        <begin position="102"/>
        <end position="124"/>
    </location>
</feature>
<evidence type="ECO:0000256" key="1">
    <source>
        <dbReference type="SAM" id="MobiDB-lite"/>
    </source>
</evidence>
<feature type="region of interest" description="Disordered" evidence="1">
    <location>
        <begin position="295"/>
        <end position="315"/>
    </location>
</feature>
<feature type="transmembrane region" description="Helical" evidence="2">
    <location>
        <begin position="144"/>
        <end position="169"/>
    </location>
</feature>
<name>A0A1B8AQ66_FUSPO</name>
<dbReference type="Proteomes" id="UP000091967">
    <property type="component" value="Unassembled WGS sequence"/>
</dbReference>
<keyword evidence="2" id="KW-0472">Membrane</keyword>
<evidence type="ECO:0000313" key="4">
    <source>
        <dbReference type="Proteomes" id="UP000091967"/>
    </source>
</evidence>
<comment type="caution">
    <text evidence="3">The sequence shown here is derived from an EMBL/GenBank/DDBJ whole genome shotgun (WGS) entry which is preliminary data.</text>
</comment>
<keyword evidence="2" id="KW-0812">Transmembrane</keyword>
<feature type="transmembrane region" description="Helical" evidence="2">
    <location>
        <begin position="227"/>
        <end position="245"/>
    </location>
</feature>
<keyword evidence="2" id="KW-1133">Transmembrane helix</keyword>
<protein>
    <recommendedName>
        <fullName evidence="5">G-protein coupled receptors family 1 profile domain-containing protein</fullName>
    </recommendedName>
</protein>
<feature type="transmembrane region" description="Helical" evidence="2">
    <location>
        <begin position="68"/>
        <end position="90"/>
    </location>
</feature>
<sequence length="342" mass="38711">MDYFEVCWSIFSTICLVNVVFGILVCEITTFTVLAAVPIFSSAAGAIANGLCYYVYYQKHPVVNEVVAAVFSDFFWLLQEASLLLYSYIILQRVLRPNQWRLFSTIFWGLMVCTAISRVFIAIYRAKFLMQGVHEYEVIINYLHIGYFTFMAISECLSAYFLVVIFASATTSSMSAALKVGLLRYLTRSTEMRVAFLALIGVVRTIIHPFQTPGQKAVNIASQLDRFLYALFCLYPIVLYFDTLASKLRFNEDRSIYTHSDQPGNPTRYGMNTTQTQTRCYTTKSNYASKMYGGDIGQEGNNSQEQIVPPNGSTRSEISEVELQDMDVEGLVIRKTTEVTVT</sequence>
<feature type="transmembrane region" description="Helical" evidence="2">
    <location>
        <begin position="6"/>
        <end position="26"/>
    </location>
</feature>